<gene>
    <name evidence="10" type="ORF">BDV98DRAFT_552716</name>
</gene>
<dbReference type="GO" id="GO:0006493">
    <property type="term" value="P:protein O-linked glycosylation"/>
    <property type="evidence" value="ECO:0007669"/>
    <property type="project" value="TreeGrafter"/>
</dbReference>
<dbReference type="AlphaFoldDB" id="A0A5C3Q8V6"/>
<evidence type="ECO:0000256" key="2">
    <source>
        <dbReference type="ARBA" id="ARBA00009105"/>
    </source>
</evidence>
<dbReference type="PANTHER" id="PTHR31392">
    <property type="entry name" value="ALPHA-1,3-MANNOSYLTRANSFERASE MNN1-RELATED"/>
    <property type="match status" value="1"/>
</dbReference>
<dbReference type="SUPFAM" id="SSF53448">
    <property type="entry name" value="Nucleotide-diphospho-sugar transferases"/>
    <property type="match status" value="1"/>
</dbReference>
<organism evidence="10 11">
    <name type="scientific">Pterulicium gracile</name>
    <dbReference type="NCBI Taxonomy" id="1884261"/>
    <lineage>
        <taxon>Eukaryota</taxon>
        <taxon>Fungi</taxon>
        <taxon>Dikarya</taxon>
        <taxon>Basidiomycota</taxon>
        <taxon>Agaricomycotina</taxon>
        <taxon>Agaricomycetes</taxon>
        <taxon>Agaricomycetidae</taxon>
        <taxon>Agaricales</taxon>
        <taxon>Pleurotineae</taxon>
        <taxon>Pterulaceae</taxon>
        <taxon>Pterulicium</taxon>
    </lineage>
</organism>
<accession>A0A5C3Q8V6</accession>
<comment type="similarity">
    <text evidence="2">Belongs to the MNN1/MNT family.</text>
</comment>
<evidence type="ECO:0000256" key="8">
    <source>
        <dbReference type="ARBA" id="ARBA00023136"/>
    </source>
</evidence>
<evidence type="ECO:0000256" key="7">
    <source>
        <dbReference type="ARBA" id="ARBA00022989"/>
    </source>
</evidence>
<dbReference type="Proteomes" id="UP000305067">
    <property type="component" value="Unassembled WGS sequence"/>
</dbReference>
<evidence type="ECO:0000256" key="5">
    <source>
        <dbReference type="ARBA" id="ARBA00022692"/>
    </source>
</evidence>
<name>A0A5C3Q8V6_9AGAR</name>
<keyword evidence="3 10" id="KW-0328">Glycosyltransferase</keyword>
<evidence type="ECO:0000256" key="9">
    <source>
        <dbReference type="ARBA" id="ARBA00023180"/>
    </source>
</evidence>
<evidence type="ECO:0000313" key="10">
    <source>
        <dbReference type="EMBL" id="TFK98514.1"/>
    </source>
</evidence>
<comment type="subcellular location">
    <subcellularLocation>
        <location evidence="1">Membrane</location>
        <topology evidence="1">Single-pass type II membrane protein</topology>
    </subcellularLocation>
</comment>
<proteinExistence type="inferred from homology"/>
<evidence type="ECO:0000313" key="11">
    <source>
        <dbReference type="Proteomes" id="UP000305067"/>
    </source>
</evidence>
<keyword evidence="5" id="KW-0812">Transmembrane</keyword>
<dbReference type="InterPro" id="IPR029044">
    <property type="entry name" value="Nucleotide-diphossugar_trans"/>
</dbReference>
<keyword evidence="7" id="KW-1133">Transmembrane helix</keyword>
<keyword evidence="9" id="KW-0325">Glycoprotein</keyword>
<keyword evidence="6" id="KW-0735">Signal-anchor</keyword>
<keyword evidence="11" id="KW-1185">Reference proteome</keyword>
<evidence type="ECO:0000256" key="3">
    <source>
        <dbReference type="ARBA" id="ARBA00022676"/>
    </source>
</evidence>
<dbReference type="GO" id="GO:0005794">
    <property type="term" value="C:Golgi apparatus"/>
    <property type="evidence" value="ECO:0007669"/>
    <property type="project" value="TreeGrafter"/>
</dbReference>
<protein>
    <submittedName>
        <fullName evidence="10">Mannosyltransferase putative-domain-containing protein</fullName>
    </submittedName>
</protein>
<dbReference type="InterPro" id="IPR022751">
    <property type="entry name" value="Alpha_mannosyltransferase"/>
</dbReference>
<dbReference type="GO" id="GO:0016020">
    <property type="term" value="C:membrane"/>
    <property type="evidence" value="ECO:0007669"/>
    <property type="project" value="UniProtKB-SubCell"/>
</dbReference>
<keyword evidence="8" id="KW-0472">Membrane</keyword>
<evidence type="ECO:0000256" key="6">
    <source>
        <dbReference type="ARBA" id="ARBA00022968"/>
    </source>
</evidence>
<keyword evidence="4 10" id="KW-0808">Transferase</keyword>
<dbReference type="Pfam" id="PF11051">
    <property type="entry name" value="Mannosyl_trans3"/>
    <property type="match status" value="1"/>
</dbReference>
<dbReference type="PANTHER" id="PTHR31392:SF1">
    <property type="entry name" value="ALPHA-1,3-MANNOSYLTRANSFERASE MNN1-RELATED"/>
    <property type="match status" value="1"/>
</dbReference>
<evidence type="ECO:0000256" key="1">
    <source>
        <dbReference type="ARBA" id="ARBA00004606"/>
    </source>
</evidence>
<evidence type="ECO:0000256" key="4">
    <source>
        <dbReference type="ARBA" id="ARBA00022679"/>
    </source>
</evidence>
<dbReference type="GO" id="GO:0000033">
    <property type="term" value="F:alpha-1,3-mannosyltransferase activity"/>
    <property type="evidence" value="ECO:0007669"/>
    <property type="project" value="TreeGrafter"/>
</dbReference>
<dbReference type="EMBL" id="ML178839">
    <property type="protein sequence ID" value="TFK98514.1"/>
    <property type="molecule type" value="Genomic_DNA"/>
</dbReference>
<dbReference type="STRING" id="1884261.A0A5C3Q8V6"/>
<reference evidence="10 11" key="1">
    <citation type="journal article" date="2019" name="Nat. Ecol. Evol.">
        <title>Megaphylogeny resolves global patterns of mushroom evolution.</title>
        <authorList>
            <person name="Varga T."/>
            <person name="Krizsan K."/>
            <person name="Foldi C."/>
            <person name="Dima B."/>
            <person name="Sanchez-Garcia M."/>
            <person name="Sanchez-Ramirez S."/>
            <person name="Szollosi G.J."/>
            <person name="Szarkandi J.G."/>
            <person name="Papp V."/>
            <person name="Albert L."/>
            <person name="Andreopoulos W."/>
            <person name="Angelini C."/>
            <person name="Antonin V."/>
            <person name="Barry K.W."/>
            <person name="Bougher N.L."/>
            <person name="Buchanan P."/>
            <person name="Buyck B."/>
            <person name="Bense V."/>
            <person name="Catcheside P."/>
            <person name="Chovatia M."/>
            <person name="Cooper J."/>
            <person name="Damon W."/>
            <person name="Desjardin D."/>
            <person name="Finy P."/>
            <person name="Geml J."/>
            <person name="Haridas S."/>
            <person name="Hughes K."/>
            <person name="Justo A."/>
            <person name="Karasinski D."/>
            <person name="Kautmanova I."/>
            <person name="Kiss B."/>
            <person name="Kocsube S."/>
            <person name="Kotiranta H."/>
            <person name="LaButti K.M."/>
            <person name="Lechner B.E."/>
            <person name="Liimatainen K."/>
            <person name="Lipzen A."/>
            <person name="Lukacs Z."/>
            <person name="Mihaltcheva S."/>
            <person name="Morgado L.N."/>
            <person name="Niskanen T."/>
            <person name="Noordeloos M.E."/>
            <person name="Ohm R.A."/>
            <person name="Ortiz-Santana B."/>
            <person name="Ovrebo C."/>
            <person name="Racz N."/>
            <person name="Riley R."/>
            <person name="Savchenko A."/>
            <person name="Shiryaev A."/>
            <person name="Soop K."/>
            <person name="Spirin V."/>
            <person name="Szebenyi C."/>
            <person name="Tomsovsky M."/>
            <person name="Tulloss R.E."/>
            <person name="Uehling J."/>
            <person name="Grigoriev I.V."/>
            <person name="Vagvolgyi C."/>
            <person name="Papp T."/>
            <person name="Martin F.M."/>
            <person name="Miettinen O."/>
            <person name="Hibbett D.S."/>
            <person name="Nagy L.G."/>
        </authorList>
    </citation>
    <scope>NUCLEOTIDE SEQUENCE [LARGE SCALE GENOMIC DNA]</scope>
    <source>
        <strain evidence="10 11">CBS 309.79</strain>
    </source>
</reference>
<dbReference type="OrthoDB" id="430354at2759"/>
<sequence length="468" mass="53732">MQDMVTKMPNAHEPKEKDLVYMANLLRQINAINDTHPEELMLSKTLFPFLKKQKYLSGEEKDLPSLPVVKPGSKGIVLAIGRWQARFAAHLITSIRKEFNLTDVPIQIMHAGTDDLPEEHKAYLIKLGGGDTPETAHLCFATDMTTIFDDSTIDMRHAGFGVKPFAMLASSFEHTLFLDADAVFLQDPTLGFEFDDYKATGAYFFHDRLMYKGAFKDRLKFYHDLLDGEENPNSQVNKSRVFMEGYAEEMDSGALYLNKAAPGLKLAIMFTCWMASKQQKKFVYSKFHGDKESYWIAFELLRVAYRFEERYASVIGWDCTPSDKKDADPMHFVNNRVCGNNIMHMAAAPYSPKKLFWFNGSILPNYFVHNRLYFVPTHFMLPDQHIPVTWPEGESPSTMADPGGRWERQGDYTKEMGAMWMQGGKIWDLVKDQEDGLEVSNRLLMMQQLAQRIDQEMIDKKLITLRSD</sequence>